<evidence type="ECO:0000256" key="5">
    <source>
        <dbReference type="ARBA" id="ARBA00023002"/>
    </source>
</evidence>
<comment type="similarity">
    <text evidence="1">Belongs to the FMO family.</text>
</comment>
<accession>A0A9P5U024</accession>
<dbReference type="EMBL" id="JADNRY010000263">
    <property type="protein sequence ID" value="KAF9060048.1"/>
    <property type="molecule type" value="Genomic_DNA"/>
</dbReference>
<evidence type="ECO:0000256" key="6">
    <source>
        <dbReference type="SAM" id="MobiDB-lite"/>
    </source>
</evidence>
<dbReference type="InterPro" id="IPR000960">
    <property type="entry name" value="Flavin_mOase"/>
</dbReference>
<keyword evidence="2" id="KW-0285">Flavoprotein</keyword>
<protein>
    <recommendedName>
        <fullName evidence="9">Flavin-containing monooxygenase</fullName>
    </recommendedName>
</protein>
<reference evidence="7" key="1">
    <citation type="submission" date="2020-11" db="EMBL/GenBank/DDBJ databases">
        <authorList>
            <consortium name="DOE Joint Genome Institute"/>
            <person name="Ahrendt S."/>
            <person name="Riley R."/>
            <person name="Andreopoulos W."/>
            <person name="Labutti K."/>
            <person name="Pangilinan J."/>
            <person name="Ruiz-Duenas F.J."/>
            <person name="Barrasa J.M."/>
            <person name="Sanchez-Garcia M."/>
            <person name="Camarero S."/>
            <person name="Miyauchi S."/>
            <person name="Serrano A."/>
            <person name="Linde D."/>
            <person name="Babiker R."/>
            <person name="Drula E."/>
            <person name="Ayuso-Fernandez I."/>
            <person name="Pacheco R."/>
            <person name="Padilla G."/>
            <person name="Ferreira P."/>
            <person name="Barriuso J."/>
            <person name="Kellner H."/>
            <person name="Castanera R."/>
            <person name="Alfaro M."/>
            <person name="Ramirez L."/>
            <person name="Pisabarro A.G."/>
            <person name="Kuo A."/>
            <person name="Tritt A."/>
            <person name="Lipzen A."/>
            <person name="He G."/>
            <person name="Yan M."/>
            <person name="Ng V."/>
            <person name="Cullen D."/>
            <person name="Martin F."/>
            <person name="Rosso M.-N."/>
            <person name="Henrissat B."/>
            <person name="Hibbett D."/>
            <person name="Martinez A.T."/>
            <person name="Grigoriev I.V."/>
        </authorList>
    </citation>
    <scope>NUCLEOTIDE SEQUENCE</scope>
    <source>
        <strain evidence="7">AH 40177</strain>
    </source>
</reference>
<dbReference type="AlphaFoldDB" id="A0A9P5U024"/>
<keyword evidence="3" id="KW-0274">FAD</keyword>
<dbReference type="Gene3D" id="3.50.50.60">
    <property type="entry name" value="FAD/NAD(P)-binding domain"/>
    <property type="match status" value="2"/>
</dbReference>
<dbReference type="OrthoDB" id="66881at2759"/>
<dbReference type="GO" id="GO:0050660">
    <property type="term" value="F:flavin adenine dinucleotide binding"/>
    <property type="evidence" value="ECO:0007669"/>
    <property type="project" value="InterPro"/>
</dbReference>
<keyword evidence="8" id="KW-1185">Reference proteome</keyword>
<proteinExistence type="inferred from homology"/>
<evidence type="ECO:0000256" key="2">
    <source>
        <dbReference type="ARBA" id="ARBA00022630"/>
    </source>
</evidence>
<evidence type="ECO:0000256" key="1">
    <source>
        <dbReference type="ARBA" id="ARBA00009183"/>
    </source>
</evidence>
<keyword evidence="5" id="KW-0560">Oxidoreductase</keyword>
<dbReference type="PANTHER" id="PTHR23023">
    <property type="entry name" value="DIMETHYLANILINE MONOOXYGENASE"/>
    <property type="match status" value="1"/>
</dbReference>
<evidence type="ECO:0000313" key="7">
    <source>
        <dbReference type="EMBL" id="KAF9060048.1"/>
    </source>
</evidence>
<dbReference type="Pfam" id="PF00743">
    <property type="entry name" value="FMO-like"/>
    <property type="match status" value="1"/>
</dbReference>
<dbReference type="Proteomes" id="UP000772434">
    <property type="component" value="Unassembled WGS sequence"/>
</dbReference>
<dbReference type="GO" id="GO:0004499">
    <property type="term" value="F:N,N-dimethylaniline monooxygenase activity"/>
    <property type="evidence" value="ECO:0007669"/>
    <property type="project" value="InterPro"/>
</dbReference>
<feature type="region of interest" description="Disordered" evidence="6">
    <location>
        <begin position="456"/>
        <end position="476"/>
    </location>
</feature>
<keyword evidence="4" id="KW-0521">NADP</keyword>
<dbReference type="InterPro" id="IPR020946">
    <property type="entry name" value="Flavin_mOase-like"/>
</dbReference>
<evidence type="ECO:0000256" key="3">
    <source>
        <dbReference type="ARBA" id="ARBA00022827"/>
    </source>
</evidence>
<dbReference type="SUPFAM" id="SSF51905">
    <property type="entry name" value="FAD/NAD(P)-binding domain"/>
    <property type="match status" value="2"/>
</dbReference>
<organism evidence="7 8">
    <name type="scientific">Rhodocollybia butyracea</name>
    <dbReference type="NCBI Taxonomy" id="206335"/>
    <lineage>
        <taxon>Eukaryota</taxon>
        <taxon>Fungi</taxon>
        <taxon>Dikarya</taxon>
        <taxon>Basidiomycota</taxon>
        <taxon>Agaricomycotina</taxon>
        <taxon>Agaricomycetes</taxon>
        <taxon>Agaricomycetidae</taxon>
        <taxon>Agaricales</taxon>
        <taxon>Marasmiineae</taxon>
        <taxon>Omphalotaceae</taxon>
        <taxon>Rhodocollybia</taxon>
    </lineage>
</organism>
<sequence length="476" mass="53773">MDPKRILVIGGGVCGLVTLRNLIERGSFDKVELVERRDNVGGVWYLDESDPEARWQSPAYPNLVGNVLPEFLSFSESPFPEPPSTPHQPYPTLKETHDYLRLFAEKYLERGNIRLNIEVVRVEELDAGKGWEVTMRDWSLPDHAGREFVSVWDAVAGCTGWFDDPQWPQTEGMEELKQKGLAMHAKSYRGPQKYAGKRALIIGNGNSSNDIASHLVPLAQTPVYRSIRRPNLPHFVSLPDPRIVDVPPVKRFIHDDNNKVTVELKDDTKIEDIDIVFVGSGTYRILDSFISIIPLMSQARAPQPRRIPSLHKHILYAYNPTLAFIGTVMPYTPFTIADVSSTWLTLVWSNQVPFPPSPEARLLFEKERIQHIERQREIEAAETGREASSLFTYSALGASEEDYAAGLKAAIVAAKPELESVLPEWSEKRRTYRQSMYEVKRQSLLWLKKQKDDLEQAKANENGSGLANGVLNGSRS</sequence>
<dbReference type="GO" id="GO:0050661">
    <property type="term" value="F:NADP binding"/>
    <property type="evidence" value="ECO:0007669"/>
    <property type="project" value="InterPro"/>
</dbReference>
<dbReference type="InterPro" id="IPR036188">
    <property type="entry name" value="FAD/NAD-bd_sf"/>
</dbReference>
<comment type="caution">
    <text evidence="7">The sequence shown here is derived from an EMBL/GenBank/DDBJ whole genome shotgun (WGS) entry which is preliminary data.</text>
</comment>
<dbReference type="InterPro" id="IPR050346">
    <property type="entry name" value="FMO-like"/>
</dbReference>
<evidence type="ECO:0000313" key="8">
    <source>
        <dbReference type="Proteomes" id="UP000772434"/>
    </source>
</evidence>
<evidence type="ECO:0008006" key="9">
    <source>
        <dbReference type="Google" id="ProtNLM"/>
    </source>
</evidence>
<name>A0A9P5U024_9AGAR</name>
<gene>
    <name evidence="7" type="ORF">BDP27DRAFT_1430539</name>
</gene>
<feature type="compositionally biased region" description="Polar residues" evidence="6">
    <location>
        <begin position="459"/>
        <end position="476"/>
    </location>
</feature>
<dbReference type="PRINTS" id="PR00370">
    <property type="entry name" value="FMOXYGENASE"/>
</dbReference>
<evidence type="ECO:0000256" key="4">
    <source>
        <dbReference type="ARBA" id="ARBA00022857"/>
    </source>
</evidence>